<dbReference type="GO" id="GO:0110001">
    <property type="term" value="C:toxin-antitoxin complex"/>
    <property type="evidence" value="ECO:0007669"/>
    <property type="project" value="InterPro"/>
</dbReference>
<dbReference type="GO" id="GO:0000166">
    <property type="term" value="F:nucleotide binding"/>
    <property type="evidence" value="ECO:0007669"/>
    <property type="project" value="UniProtKB-KW"/>
</dbReference>
<dbReference type="PANTHER" id="PTHR34139">
    <property type="entry name" value="UPF0331 PROTEIN MJ0127"/>
    <property type="match status" value="1"/>
</dbReference>
<evidence type="ECO:0000256" key="2">
    <source>
        <dbReference type="ARBA" id="ARBA00022649"/>
    </source>
</evidence>
<keyword evidence="2" id="KW-1277">Toxin-antitoxin system</keyword>
<dbReference type="GeneID" id="89531067"/>
<dbReference type="PANTHER" id="PTHR34139:SF1">
    <property type="entry name" value="RNASE MJ1380-RELATED"/>
    <property type="match status" value="1"/>
</dbReference>
<evidence type="ECO:0000256" key="4">
    <source>
        <dbReference type="ARBA" id="ARBA00022741"/>
    </source>
</evidence>
<proteinExistence type="predicted"/>
<keyword evidence="5" id="KW-0378">Hydrolase</keyword>
<dbReference type="AlphaFoldDB" id="A0A4R3ZMS2"/>
<protein>
    <submittedName>
        <fullName evidence="6">Uncharacterized protein with HEPN domain</fullName>
    </submittedName>
</protein>
<name>A0A4R3ZMS2_9ACTN</name>
<dbReference type="RefSeq" id="WP_131886621.1">
    <property type="nucleotide sequence ID" value="NZ_CP143053.1"/>
</dbReference>
<keyword evidence="3" id="KW-0540">Nuclease</keyword>
<evidence type="ECO:0000256" key="5">
    <source>
        <dbReference type="ARBA" id="ARBA00022801"/>
    </source>
</evidence>
<comment type="caution">
    <text evidence="6">The sequence shown here is derived from an EMBL/GenBank/DDBJ whole genome shotgun (WGS) entry which is preliminary data.</text>
</comment>
<dbReference type="Proteomes" id="UP000295805">
    <property type="component" value="Unassembled WGS sequence"/>
</dbReference>
<evidence type="ECO:0000313" key="7">
    <source>
        <dbReference type="Proteomes" id="UP000295805"/>
    </source>
</evidence>
<keyword evidence="4" id="KW-0547">Nucleotide-binding</keyword>
<sequence length="122" mass="13935">MTREIDRRIGDILQAIDRCRRYVASLDHENIDLVFMAEDAIERNLQIIGEAANHLPPAIRDAHPEIAWPQIRGFRNILVHQYFGVETDVVRDVVMTHLPPLAQALRPHAPEQDRRAGTGLDD</sequence>
<accession>A0A4R3ZMS2</accession>
<dbReference type="GO" id="GO:0016787">
    <property type="term" value="F:hydrolase activity"/>
    <property type="evidence" value="ECO:0007669"/>
    <property type="project" value="UniProtKB-KW"/>
</dbReference>
<keyword evidence="1" id="KW-0597">Phosphoprotein</keyword>
<evidence type="ECO:0000256" key="1">
    <source>
        <dbReference type="ARBA" id="ARBA00022553"/>
    </source>
</evidence>
<dbReference type="Pfam" id="PF01934">
    <property type="entry name" value="HepT-like"/>
    <property type="match status" value="1"/>
</dbReference>
<dbReference type="GO" id="GO:0004540">
    <property type="term" value="F:RNA nuclease activity"/>
    <property type="evidence" value="ECO:0007669"/>
    <property type="project" value="InterPro"/>
</dbReference>
<evidence type="ECO:0000313" key="6">
    <source>
        <dbReference type="EMBL" id="TCW19354.1"/>
    </source>
</evidence>
<dbReference type="InterPro" id="IPR051813">
    <property type="entry name" value="HepT_RNase_toxin"/>
</dbReference>
<evidence type="ECO:0000256" key="3">
    <source>
        <dbReference type="ARBA" id="ARBA00022722"/>
    </source>
</evidence>
<gene>
    <name evidence="6" type="ORF">EDD19_14111</name>
</gene>
<dbReference type="InterPro" id="IPR008201">
    <property type="entry name" value="HepT-like"/>
</dbReference>
<organism evidence="6 7">
    <name type="scientific">Dietzia cinnamea</name>
    <dbReference type="NCBI Taxonomy" id="321318"/>
    <lineage>
        <taxon>Bacteria</taxon>
        <taxon>Bacillati</taxon>
        <taxon>Actinomycetota</taxon>
        <taxon>Actinomycetes</taxon>
        <taxon>Mycobacteriales</taxon>
        <taxon>Dietziaceae</taxon>
        <taxon>Dietzia</taxon>
    </lineage>
</organism>
<dbReference type="EMBL" id="SMCX01000041">
    <property type="protein sequence ID" value="TCW19354.1"/>
    <property type="molecule type" value="Genomic_DNA"/>
</dbReference>
<reference evidence="6 7" key="1">
    <citation type="submission" date="2019-03" db="EMBL/GenBank/DDBJ databases">
        <title>Root nodule microbial communities of legume samples collected from USA, Mexico and Botswana.</title>
        <authorList>
            <person name="Hirsch A."/>
        </authorList>
    </citation>
    <scope>NUCLEOTIDE SEQUENCE [LARGE SCALE GENOMIC DNA]</scope>
    <source>
        <strain evidence="6 7">55</strain>
    </source>
</reference>